<evidence type="ECO:0000313" key="3">
    <source>
        <dbReference type="Proteomes" id="UP001500279"/>
    </source>
</evidence>
<protein>
    <recommendedName>
        <fullName evidence="1">SnoaL-like domain-containing protein</fullName>
    </recommendedName>
</protein>
<gene>
    <name evidence="2" type="ORF">GCM10009107_60130</name>
</gene>
<keyword evidence="3" id="KW-1185">Reference proteome</keyword>
<organism evidence="2 3">
    <name type="scientific">Ideonella azotifigens</name>
    <dbReference type="NCBI Taxonomy" id="513160"/>
    <lineage>
        <taxon>Bacteria</taxon>
        <taxon>Pseudomonadati</taxon>
        <taxon>Pseudomonadota</taxon>
        <taxon>Betaproteobacteria</taxon>
        <taxon>Burkholderiales</taxon>
        <taxon>Sphaerotilaceae</taxon>
        <taxon>Ideonella</taxon>
    </lineage>
</organism>
<proteinExistence type="predicted"/>
<dbReference type="RefSeq" id="WP_141289653.1">
    <property type="nucleotide sequence ID" value="NZ_BAAAEW010000047.1"/>
</dbReference>
<dbReference type="Pfam" id="PF13474">
    <property type="entry name" value="SnoaL_3"/>
    <property type="match status" value="1"/>
</dbReference>
<name>A0ABP3VTS1_9BURK</name>
<dbReference type="SUPFAM" id="SSF54427">
    <property type="entry name" value="NTF2-like"/>
    <property type="match status" value="1"/>
</dbReference>
<evidence type="ECO:0000259" key="1">
    <source>
        <dbReference type="Pfam" id="PF13474"/>
    </source>
</evidence>
<sequence>MNADAQAMVAAIEAMYAAASIDDRAGVHAMLTPDFHVFENGVHMPGDELWDLLSGDYAEGKRMRWSVTEPRVELSGDFGAVVYVNVGSITETEGAEPTPLTWLETVLLRRDATGWRVAFLHSTRTKAASST</sequence>
<comment type="caution">
    <text evidence="2">The sequence shown here is derived from an EMBL/GenBank/DDBJ whole genome shotgun (WGS) entry which is preliminary data.</text>
</comment>
<dbReference type="Proteomes" id="UP001500279">
    <property type="component" value="Unassembled WGS sequence"/>
</dbReference>
<evidence type="ECO:0000313" key="2">
    <source>
        <dbReference type="EMBL" id="GAA0769364.1"/>
    </source>
</evidence>
<feature type="domain" description="SnoaL-like" evidence="1">
    <location>
        <begin position="10"/>
        <end position="121"/>
    </location>
</feature>
<dbReference type="InterPro" id="IPR037401">
    <property type="entry name" value="SnoaL-like"/>
</dbReference>
<reference evidence="3" key="1">
    <citation type="journal article" date="2019" name="Int. J. Syst. Evol. Microbiol.">
        <title>The Global Catalogue of Microorganisms (GCM) 10K type strain sequencing project: providing services to taxonomists for standard genome sequencing and annotation.</title>
        <authorList>
            <consortium name="The Broad Institute Genomics Platform"/>
            <consortium name="The Broad Institute Genome Sequencing Center for Infectious Disease"/>
            <person name="Wu L."/>
            <person name="Ma J."/>
        </authorList>
    </citation>
    <scope>NUCLEOTIDE SEQUENCE [LARGE SCALE GENOMIC DNA]</scope>
    <source>
        <strain evidence="3">JCM 15503</strain>
    </source>
</reference>
<dbReference type="InterPro" id="IPR032710">
    <property type="entry name" value="NTF2-like_dom_sf"/>
</dbReference>
<accession>A0ABP3VTS1</accession>
<dbReference type="EMBL" id="BAAAEW010000047">
    <property type="protein sequence ID" value="GAA0769364.1"/>
    <property type="molecule type" value="Genomic_DNA"/>
</dbReference>
<dbReference type="Gene3D" id="3.10.450.50">
    <property type="match status" value="1"/>
</dbReference>